<dbReference type="EMBL" id="ANJA01000674">
    <property type="protein sequence ID" value="ETO82556.1"/>
    <property type="molecule type" value="Genomic_DNA"/>
</dbReference>
<keyword evidence="13" id="KW-0012">Acyltransferase</keyword>
<evidence type="ECO:0000256" key="3">
    <source>
        <dbReference type="ARBA" id="ARBA00005189"/>
    </source>
</evidence>
<organism evidence="15 16">
    <name type="scientific">Phytophthora nicotianae P1976</name>
    <dbReference type="NCBI Taxonomy" id="1317066"/>
    <lineage>
        <taxon>Eukaryota</taxon>
        <taxon>Sar</taxon>
        <taxon>Stramenopiles</taxon>
        <taxon>Oomycota</taxon>
        <taxon>Peronosporomycetes</taxon>
        <taxon>Peronosporales</taxon>
        <taxon>Peronosporaceae</taxon>
        <taxon>Phytophthora</taxon>
    </lineage>
</organism>
<dbReference type="PANTHER" id="PTHR12317">
    <property type="entry name" value="DIACYLGLYCEROL O-ACYLTRANSFERASE"/>
    <property type="match status" value="1"/>
</dbReference>
<evidence type="ECO:0000256" key="5">
    <source>
        <dbReference type="ARBA" id="ARBA00022516"/>
    </source>
</evidence>
<accession>A0A081AUJ5</accession>
<comment type="pathway">
    <text evidence="2">Glycerolipid metabolism; triacylglycerol biosynthesis.</text>
</comment>
<evidence type="ECO:0000256" key="13">
    <source>
        <dbReference type="ARBA" id="ARBA00023315"/>
    </source>
</evidence>
<sequence>MDAEPAHRCIQLRDSALLRVGRPVPRPILRFSQVRPRLRIYCNGGALSALILQRSTQNRQGQRVGRSPHFQAVGVAQQIPPVRRLSSMSSVYSFSLLFPLFFIRMKIIREQELDPNKRYIFGFHPHGIIVLSRIAIFGGSFEDVFPGITYRILGASPMFYIPLGRELCLWMGGVDASRSTGEKVLKEGSSIVVYPGGVSGIFKTNPNSKETQLVLKNRLGFVKLAMNHGADLVPTFVFGEKWLYNMWNPPKGVIDFFRKTLGIPVLVFWGKFWWMPKAPEKGKRYGVVYGRPITTKLNPNPTEEEICAIHSQYVAEIERIFGRYKLEFGYEEDETLAIV</sequence>
<name>A0A081AUJ5_PHYNI</name>
<keyword evidence="10" id="KW-1133">Transmembrane helix</keyword>
<evidence type="ECO:0000313" key="16">
    <source>
        <dbReference type="Proteomes" id="UP000028582"/>
    </source>
</evidence>
<dbReference type="Pfam" id="PF03982">
    <property type="entry name" value="DAGAT"/>
    <property type="match status" value="1"/>
</dbReference>
<dbReference type="GO" id="GO:0006071">
    <property type="term" value="P:glycerol metabolic process"/>
    <property type="evidence" value="ECO:0007669"/>
    <property type="project" value="UniProtKB-KW"/>
</dbReference>
<evidence type="ECO:0000256" key="9">
    <source>
        <dbReference type="ARBA" id="ARBA00022824"/>
    </source>
</evidence>
<keyword evidence="7" id="KW-0812">Transmembrane</keyword>
<evidence type="ECO:0000256" key="14">
    <source>
        <dbReference type="RuleBase" id="RU367023"/>
    </source>
</evidence>
<dbReference type="Proteomes" id="UP000028582">
    <property type="component" value="Unassembled WGS sequence"/>
</dbReference>
<keyword evidence="11" id="KW-0443">Lipid metabolism</keyword>
<evidence type="ECO:0000256" key="11">
    <source>
        <dbReference type="ARBA" id="ARBA00023098"/>
    </source>
</evidence>
<evidence type="ECO:0000256" key="10">
    <source>
        <dbReference type="ARBA" id="ARBA00022989"/>
    </source>
</evidence>
<reference evidence="15 16" key="1">
    <citation type="submission" date="2013-11" db="EMBL/GenBank/DDBJ databases">
        <title>The Genome Sequence of Phytophthora parasitica P1976.</title>
        <authorList>
            <consortium name="The Broad Institute Genomics Platform"/>
            <person name="Russ C."/>
            <person name="Tyler B."/>
            <person name="Panabieres F."/>
            <person name="Shan W."/>
            <person name="Tripathy S."/>
            <person name="Grunwald N."/>
            <person name="Machado M."/>
            <person name="Johnson C.S."/>
            <person name="Walker B."/>
            <person name="Young S."/>
            <person name="Zeng Q."/>
            <person name="Gargeya S."/>
            <person name="Fitzgerald M."/>
            <person name="Haas B."/>
            <person name="Abouelleil A."/>
            <person name="Allen A.W."/>
            <person name="Alvarado L."/>
            <person name="Arachchi H.M."/>
            <person name="Berlin A.M."/>
            <person name="Chapman S.B."/>
            <person name="Gainer-Dewar J."/>
            <person name="Goldberg J."/>
            <person name="Griggs A."/>
            <person name="Gujja S."/>
            <person name="Hansen M."/>
            <person name="Howarth C."/>
            <person name="Imamovic A."/>
            <person name="Ireland A."/>
            <person name="Larimer J."/>
            <person name="McCowan C."/>
            <person name="Murphy C."/>
            <person name="Pearson M."/>
            <person name="Poon T.W."/>
            <person name="Priest M."/>
            <person name="Roberts A."/>
            <person name="Saif S."/>
            <person name="Shea T."/>
            <person name="Sisk P."/>
            <person name="Sykes S."/>
            <person name="Wortman J."/>
            <person name="Nusbaum C."/>
            <person name="Birren B."/>
        </authorList>
    </citation>
    <scope>NUCLEOTIDE SEQUENCE [LARGE SCALE GENOMIC DNA]</scope>
    <source>
        <strain evidence="15 16">P1976</strain>
    </source>
</reference>
<dbReference type="CDD" id="cd07987">
    <property type="entry name" value="LPLAT_MGAT-like"/>
    <property type="match status" value="1"/>
</dbReference>
<proteinExistence type="inferred from homology"/>
<dbReference type="EC" id="2.3.1.-" evidence="14"/>
<dbReference type="GO" id="GO:0005789">
    <property type="term" value="C:endoplasmic reticulum membrane"/>
    <property type="evidence" value="ECO:0007669"/>
    <property type="project" value="UniProtKB-SubCell"/>
</dbReference>
<comment type="caution">
    <text evidence="15">The sequence shown here is derived from an EMBL/GenBank/DDBJ whole genome shotgun (WGS) entry which is preliminary data.</text>
</comment>
<comment type="pathway">
    <text evidence="3">Lipid metabolism.</text>
</comment>
<evidence type="ECO:0000256" key="6">
    <source>
        <dbReference type="ARBA" id="ARBA00022679"/>
    </source>
</evidence>
<comment type="similarity">
    <text evidence="4 14">Belongs to the diacylglycerol acyltransferase family.</text>
</comment>
<evidence type="ECO:0000313" key="15">
    <source>
        <dbReference type="EMBL" id="ETO82556.1"/>
    </source>
</evidence>
<keyword evidence="5" id="KW-0444">Lipid biosynthesis</keyword>
<dbReference type="PANTHER" id="PTHR12317:SF0">
    <property type="entry name" value="ACYLTRANSFERASE"/>
    <property type="match status" value="1"/>
</dbReference>
<keyword evidence="6 14" id="KW-0808">Transferase</keyword>
<dbReference type="InterPro" id="IPR007130">
    <property type="entry name" value="DAGAT"/>
</dbReference>
<keyword evidence="8" id="KW-0319">Glycerol metabolism</keyword>
<evidence type="ECO:0000256" key="8">
    <source>
        <dbReference type="ARBA" id="ARBA00022798"/>
    </source>
</evidence>
<dbReference type="GO" id="GO:0004144">
    <property type="term" value="F:diacylglycerol O-acyltransferase activity"/>
    <property type="evidence" value="ECO:0007669"/>
    <property type="project" value="TreeGrafter"/>
</dbReference>
<evidence type="ECO:0000256" key="12">
    <source>
        <dbReference type="ARBA" id="ARBA00023136"/>
    </source>
</evidence>
<dbReference type="GO" id="GO:0019432">
    <property type="term" value="P:triglyceride biosynthetic process"/>
    <property type="evidence" value="ECO:0007669"/>
    <property type="project" value="TreeGrafter"/>
</dbReference>
<evidence type="ECO:0000256" key="2">
    <source>
        <dbReference type="ARBA" id="ARBA00004771"/>
    </source>
</evidence>
<comment type="subcellular location">
    <subcellularLocation>
        <location evidence="1 14">Endoplasmic reticulum membrane</location>
        <topology evidence="1 14">Multi-pass membrane protein</topology>
    </subcellularLocation>
</comment>
<gene>
    <name evidence="15" type="ORF">F444_03331</name>
</gene>
<keyword evidence="9 14" id="KW-0256">Endoplasmic reticulum</keyword>
<dbReference type="AlphaFoldDB" id="A0A081AUJ5"/>
<evidence type="ECO:0000256" key="7">
    <source>
        <dbReference type="ARBA" id="ARBA00022692"/>
    </source>
</evidence>
<evidence type="ECO:0000256" key="1">
    <source>
        <dbReference type="ARBA" id="ARBA00004477"/>
    </source>
</evidence>
<keyword evidence="12" id="KW-0472">Membrane</keyword>
<evidence type="ECO:0000256" key="4">
    <source>
        <dbReference type="ARBA" id="ARBA00005420"/>
    </source>
</evidence>
<protein>
    <recommendedName>
        <fullName evidence="14">Acyltransferase</fullName>
        <ecNumber evidence="14">2.3.1.-</ecNumber>
    </recommendedName>
</protein>